<name>A0ABD2WWL2_9HYME</name>
<organism evidence="1 2">
    <name type="scientific">Trichogramma kaykai</name>
    <dbReference type="NCBI Taxonomy" id="54128"/>
    <lineage>
        <taxon>Eukaryota</taxon>
        <taxon>Metazoa</taxon>
        <taxon>Ecdysozoa</taxon>
        <taxon>Arthropoda</taxon>
        <taxon>Hexapoda</taxon>
        <taxon>Insecta</taxon>
        <taxon>Pterygota</taxon>
        <taxon>Neoptera</taxon>
        <taxon>Endopterygota</taxon>
        <taxon>Hymenoptera</taxon>
        <taxon>Apocrita</taxon>
        <taxon>Proctotrupomorpha</taxon>
        <taxon>Chalcidoidea</taxon>
        <taxon>Trichogrammatidae</taxon>
        <taxon>Trichogramma</taxon>
    </lineage>
</organism>
<keyword evidence="2" id="KW-1185">Reference proteome</keyword>
<accession>A0ABD2WWL2</accession>
<evidence type="ECO:0000313" key="2">
    <source>
        <dbReference type="Proteomes" id="UP001627154"/>
    </source>
</evidence>
<dbReference type="AlphaFoldDB" id="A0ABD2WWL2"/>
<dbReference type="Proteomes" id="UP001627154">
    <property type="component" value="Unassembled WGS sequence"/>
</dbReference>
<protein>
    <submittedName>
        <fullName evidence="1">Uncharacterized protein</fullName>
    </submittedName>
</protein>
<comment type="caution">
    <text evidence="1">The sequence shown here is derived from an EMBL/GenBank/DDBJ whole genome shotgun (WGS) entry which is preliminary data.</text>
</comment>
<gene>
    <name evidence="1" type="ORF">TKK_008850</name>
</gene>
<sequence>MEAGARRSHLLPHHQLAGLLAKACAVTAAAAATAAAAETAALSLPACLHPPQLPIHCQTFFLLAIAAKYICSSNVIYAPVNTNIKKVCTVLKVKKFTKISRGLSARRASNENKRKRREQKSFLNLFGNALKKYLVRTQCTPLETREFFSSSCCCLQDPSLPRSVVVV</sequence>
<evidence type="ECO:0000313" key="1">
    <source>
        <dbReference type="EMBL" id="KAL3397280.1"/>
    </source>
</evidence>
<dbReference type="EMBL" id="JBJJXI010000066">
    <property type="protein sequence ID" value="KAL3397280.1"/>
    <property type="molecule type" value="Genomic_DNA"/>
</dbReference>
<reference evidence="1 2" key="1">
    <citation type="journal article" date="2024" name="bioRxiv">
        <title>A reference genome for Trichogramma kaykai: A tiny desert-dwelling parasitoid wasp with competing sex-ratio distorters.</title>
        <authorList>
            <person name="Culotta J."/>
            <person name="Lindsey A.R."/>
        </authorList>
    </citation>
    <scope>NUCLEOTIDE SEQUENCE [LARGE SCALE GENOMIC DNA]</scope>
    <source>
        <strain evidence="1 2">KSX58</strain>
    </source>
</reference>
<proteinExistence type="predicted"/>